<dbReference type="InterPro" id="IPR000421">
    <property type="entry name" value="FA58C"/>
</dbReference>
<dbReference type="Pfam" id="PF00722">
    <property type="entry name" value="Glyco_hydro_16"/>
    <property type="match status" value="1"/>
</dbReference>
<reference evidence="5 6" key="1">
    <citation type="submission" date="2020-08" db="EMBL/GenBank/DDBJ databases">
        <title>Sequencing the genomes of 1000 actinobacteria strains.</title>
        <authorList>
            <person name="Klenk H.-P."/>
        </authorList>
    </citation>
    <scope>NUCLEOTIDE SEQUENCE [LARGE SCALE GENOMIC DNA]</scope>
    <source>
        <strain evidence="5 6">DSM 45362</strain>
    </source>
</reference>
<feature type="domain" description="F5/8 type C" evidence="3">
    <location>
        <begin position="31"/>
        <end position="174"/>
    </location>
</feature>
<feature type="region of interest" description="Disordered" evidence="2">
    <location>
        <begin position="312"/>
        <end position="353"/>
    </location>
</feature>
<comment type="similarity">
    <text evidence="1">Belongs to the glycosyl hydrolase 16 family.</text>
</comment>
<evidence type="ECO:0000313" key="5">
    <source>
        <dbReference type="EMBL" id="MBB5869063.1"/>
    </source>
</evidence>
<dbReference type="Gene3D" id="2.60.120.200">
    <property type="match status" value="1"/>
</dbReference>
<dbReference type="GO" id="GO:0005975">
    <property type="term" value="P:carbohydrate metabolic process"/>
    <property type="evidence" value="ECO:0007669"/>
    <property type="project" value="InterPro"/>
</dbReference>
<feature type="compositionally biased region" description="Polar residues" evidence="2">
    <location>
        <begin position="342"/>
        <end position="351"/>
    </location>
</feature>
<dbReference type="GO" id="GO:0004553">
    <property type="term" value="F:hydrolase activity, hydrolyzing O-glycosyl compounds"/>
    <property type="evidence" value="ECO:0007669"/>
    <property type="project" value="InterPro"/>
</dbReference>
<comment type="caution">
    <text evidence="5">The sequence shown here is derived from an EMBL/GenBank/DDBJ whole genome shotgun (WGS) entry which is preliminary data.</text>
</comment>
<dbReference type="AlphaFoldDB" id="A0A841BQ43"/>
<proteinExistence type="inferred from homology"/>
<dbReference type="PANTHER" id="PTHR10963">
    <property type="entry name" value="GLYCOSYL HYDROLASE-RELATED"/>
    <property type="match status" value="1"/>
</dbReference>
<accession>A0A841BQ43</accession>
<organism evidence="5 6">
    <name type="scientific">Allocatelliglobosispora scoriae</name>
    <dbReference type="NCBI Taxonomy" id="643052"/>
    <lineage>
        <taxon>Bacteria</taxon>
        <taxon>Bacillati</taxon>
        <taxon>Actinomycetota</taxon>
        <taxon>Actinomycetes</taxon>
        <taxon>Micromonosporales</taxon>
        <taxon>Micromonosporaceae</taxon>
        <taxon>Allocatelliglobosispora</taxon>
    </lineage>
</organism>
<evidence type="ECO:0000313" key="6">
    <source>
        <dbReference type="Proteomes" id="UP000587527"/>
    </source>
</evidence>
<gene>
    <name evidence="5" type="ORF">F4553_002442</name>
</gene>
<dbReference type="CDD" id="cd08023">
    <property type="entry name" value="GH16_laminarinase_like"/>
    <property type="match status" value="1"/>
</dbReference>
<dbReference type="InterPro" id="IPR008979">
    <property type="entry name" value="Galactose-bd-like_sf"/>
</dbReference>
<feature type="domain" description="F5/8 type C" evidence="3">
    <location>
        <begin position="175"/>
        <end position="309"/>
    </location>
</feature>
<dbReference type="SUPFAM" id="SSF49785">
    <property type="entry name" value="Galactose-binding domain-like"/>
    <property type="match status" value="3"/>
</dbReference>
<dbReference type="Pfam" id="PF00754">
    <property type="entry name" value="F5_F8_type_C"/>
    <property type="match status" value="3"/>
</dbReference>
<evidence type="ECO:0000259" key="4">
    <source>
        <dbReference type="PROSITE" id="PS51762"/>
    </source>
</evidence>
<dbReference type="Proteomes" id="UP000587527">
    <property type="component" value="Unassembled WGS sequence"/>
</dbReference>
<evidence type="ECO:0000256" key="1">
    <source>
        <dbReference type="ARBA" id="ARBA00006865"/>
    </source>
</evidence>
<dbReference type="PANTHER" id="PTHR10963:SF55">
    <property type="entry name" value="GLYCOSIDE HYDROLASE FAMILY 16 PROTEIN"/>
    <property type="match status" value="1"/>
</dbReference>
<dbReference type="SUPFAM" id="SSF49899">
    <property type="entry name" value="Concanavalin A-like lectins/glucanases"/>
    <property type="match status" value="1"/>
</dbReference>
<feature type="domain" description="GH16" evidence="4">
    <location>
        <begin position="477"/>
        <end position="732"/>
    </location>
</feature>
<evidence type="ECO:0000256" key="2">
    <source>
        <dbReference type="SAM" id="MobiDB-lite"/>
    </source>
</evidence>
<dbReference type="PROSITE" id="PS50022">
    <property type="entry name" value="FA58C_3"/>
    <property type="match status" value="3"/>
</dbReference>
<sequence>MRSPVPHGFLPSWRALSGATRLWVSFVVLAVTAAGLTLVARPATADLVLLSQGKPATASSVEAVGTPASAAVDGNTGTRWASAFSDPQWIQVDLGASSAISQVVLNWEPAYATGFRIEVSTNGTTWTPIYTTTTGTGGIQTLAVTGTGRYVRMYGTARATAYGYSLWEFQVFGGSTPPACGTANVAQGKEATASSVENAGTPAASAVDGNVGTRWSSAYTVPQWIQIDLGSTQQVCQVVLVWEAAYATAFQVQLSSNATAWTSIYSTTTGTGGTQTLDVSGTGRYLRVYITAKATQWGASLWEIQVRTGTVVTSPSSSPSTQPSPSTSTPPTGGDVLLSYNKPGTASTSQDDGACPGCVPAKAFDRDPGTRWATSATTGWVDPGWIYVDLGATAQIHKVILQWDPAYATAYQIQTSTNATTWTTIYSTTTSTGFKQTLTGLTGTGRYVRMYGTARSSTYGYSLWEFQVWGTGGAPITPPALPPAPGNPLVLKWSDEFNAGNGAAPDNAKWRPEVGPGVNNELQYYTNNANAYHDGGGNLVLEAKRQVTPGSACPGGECQYTSARLNTSQTYTFAYGRAEARIKVTGTQGLWPAFWLLGANFFQGTPWPNCGEIDIMEHVGKVANATYGTIHAPAYNGAGGIGSPYTIAGDFASDFHVFRVDWDAMHIAFSVDGNQFYSIDKEQTELTKGPWVYDHPFFIILNNAVGGDWPGAPDATTVLPQKMLVDYVRVYQ</sequence>
<keyword evidence="6" id="KW-1185">Reference proteome</keyword>
<name>A0A841BQ43_9ACTN</name>
<dbReference type="InterPro" id="IPR013320">
    <property type="entry name" value="ConA-like_dom_sf"/>
</dbReference>
<dbReference type="InterPro" id="IPR000757">
    <property type="entry name" value="Beta-glucanase-like"/>
</dbReference>
<protein>
    <submittedName>
        <fullName evidence="5">Beta-glucanase (GH16 family)</fullName>
    </submittedName>
</protein>
<dbReference type="InterPro" id="IPR050546">
    <property type="entry name" value="Glycosyl_Hydrlase_16"/>
</dbReference>
<feature type="domain" description="F5/8 type C" evidence="3">
    <location>
        <begin position="327"/>
        <end position="471"/>
    </location>
</feature>
<dbReference type="PROSITE" id="PS51762">
    <property type="entry name" value="GH16_2"/>
    <property type="match status" value="1"/>
</dbReference>
<dbReference type="RefSeq" id="WP_184835449.1">
    <property type="nucleotide sequence ID" value="NZ_JACHMN010000002.1"/>
</dbReference>
<dbReference type="EMBL" id="JACHMN010000002">
    <property type="protein sequence ID" value="MBB5869063.1"/>
    <property type="molecule type" value="Genomic_DNA"/>
</dbReference>
<evidence type="ECO:0000259" key="3">
    <source>
        <dbReference type="PROSITE" id="PS50022"/>
    </source>
</evidence>
<dbReference type="Gene3D" id="2.60.120.260">
    <property type="entry name" value="Galactose-binding domain-like"/>
    <property type="match status" value="3"/>
</dbReference>
<feature type="compositionally biased region" description="Low complexity" evidence="2">
    <location>
        <begin position="312"/>
        <end position="332"/>
    </location>
</feature>